<gene>
    <name evidence="7" type="ORF">AAA083_07120</name>
</gene>
<comment type="caution">
    <text evidence="7">The sequence shown here is derived from an EMBL/GenBank/DDBJ whole genome shotgun (WGS) entry which is preliminary data.</text>
</comment>
<feature type="transmembrane region" description="Helical" evidence="6">
    <location>
        <begin position="384"/>
        <end position="404"/>
    </location>
</feature>
<evidence type="ECO:0000256" key="6">
    <source>
        <dbReference type="SAM" id="Phobius"/>
    </source>
</evidence>
<dbReference type="PANTHER" id="PTHR30250">
    <property type="entry name" value="PST FAMILY PREDICTED COLANIC ACID TRANSPORTER"/>
    <property type="match status" value="1"/>
</dbReference>
<keyword evidence="4 6" id="KW-1133">Transmembrane helix</keyword>
<feature type="transmembrane region" description="Helical" evidence="6">
    <location>
        <begin position="240"/>
        <end position="264"/>
    </location>
</feature>
<evidence type="ECO:0000256" key="1">
    <source>
        <dbReference type="ARBA" id="ARBA00004651"/>
    </source>
</evidence>
<organism evidence="7 8">
    <name type="scientific">Raoultibacter massiliensis</name>
    <dbReference type="NCBI Taxonomy" id="1852371"/>
    <lineage>
        <taxon>Bacteria</taxon>
        <taxon>Bacillati</taxon>
        <taxon>Actinomycetota</taxon>
        <taxon>Coriobacteriia</taxon>
        <taxon>Eggerthellales</taxon>
        <taxon>Eggerthellaceae</taxon>
        <taxon>Raoultibacter</taxon>
    </lineage>
</organism>
<feature type="transmembrane region" description="Helical" evidence="6">
    <location>
        <begin position="355"/>
        <end position="378"/>
    </location>
</feature>
<dbReference type="EMBL" id="JBBNOP010000005">
    <property type="protein sequence ID" value="MEQ3362743.1"/>
    <property type="molecule type" value="Genomic_DNA"/>
</dbReference>
<feature type="transmembrane region" description="Helical" evidence="6">
    <location>
        <begin position="141"/>
        <end position="163"/>
    </location>
</feature>
<comment type="subcellular location">
    <subcellularLocation>
        <location evidence="1">Cell membrane</location>
        <topology evidence="1">Multi-pass membrane protein</topology>
    </subcellularLocation>
</comment>
<feature type="transmembrane region" description="Helical" evidence="6">
    <location>
        <begin position="207"/>
        <end position="228"/>
    </location>
</feature>
<reference evidence="7 8" key="1">
    <citation type="submission" date="2024-04" db="EMBL/GenBank/DDBJ databases">
        <title>Human intestinal bacterial collection.</title>
        <authorList>
            <person name="Pauvert C."/>
            <person name="Hitch T.C.A."/>
            <person name="Clavel T."/>
        </authorList>
    </citation>
    <scope>NUCLEOTIDE SEQUENCE [LARGE SCALE GENOMIC DNA]</scope>
    <source>
        <strain evidence="7 8">CLA-KB-H42</strain>
    </source>
</reference>
<dbReference type="Proteomes" id="UP001487305">
    <property type="component" value="Unassembled WGS sequence"/>
</dbReference>
<feature type="transmembrane region" description="Helical" evidence="6">
    <location>
        <begin position="323"/>
        <end position="343"/>
    </location>
</feature>
<dbReference type="InterPro" id="IPR002797">
    <property type="entry name" value="Polysacc_synth"/>
</dbReference>
<feature type="transmembrane region" description="Helical" evidence="6">
    <location>
        <begin position="169"/>
        <end position="187"/>
    </location>
</feature>
<dbReference type="PANTHER" id="PTHR30250:SF11">
    <property type="entry name" value="O-ANTIGEN TRANSPORTER-RELATED"/>
    <property type="match status" value="1"/>
</dbReference>
<accession>A0ABV1JCD7</accession>
<evidence type="ECO:0000313" key="7">
    <source>
        <dbReference type="EMBL" id="MEQ3362743.1"/>
    </source>
</evidence>
<keyword evidence="8" id="KW-1185">Reference proteome</keyword>
<name>A0ABV1JCD7_9ACTN</name>
<dbReference type="InterPro" id="IPR050833">
    <property type="entry name" value="Poly_Biosynth_Transport"/>
</dbReference>
<evidence type="ECO:0000256" key="2">
    <source>
        <dbReference type="ARBA" id="ARBA00022475"/>
    </source>
</evidence>
<feature type="transmembrane region" description="Helical" evidence="6">
    <location>
        <begin position="12"/>
        <end position="34"/>
    </location>
</feature>
<dbReference type="RefSeq" id="WP_102374992.1">
    <property type="nucleotide sequence ID" value="NZ_JBBNOP010000005.1"/>
</dbReference>
<evidence type="ECO:0000256" key="4">
    <source>
        <dbReference type="ARBA" id="ARBA00022989"/>
    </source>
</evidence>
<feature type="transmembrane region" description="Helical" evidence="6">
    <location>
        <begin position="83"/>
        <end position="101"/>
    </location>
</feature>
<feature type="transmembrane region" description="Helical" evidence="6">
    <location>
        <begin position="285"/>
        <end position="311"/>
    </location>
</feature>
<proteinExistence type="predicted"/>
<protein>
    <submittedName>
        <fullName evidence="7">Oligosaccharide flippase family protein</fullName>
    </submittedName>
</protein>
<evidence type="ECO:0000256" key="5">
    <source>
        <dbReference type="ARBA" id="ARBA00023136"/>
    </source>
</evidence>
<dbReference type="Pfam" id="PF01943">
    <property type="entry name" value="Polysacc_synt"/>
    <property type="match status" value="1"/>
</dbReference>
<evidence type="ECO:0000313" key="8">
    <source>
        <dbReference type="Proteomes" id="UP001487305"/>
    </source>
</evidence>
<keyword evidence="3 6" id="KW-0812">Transmembrane</keyword>
<keyword evidence="2" id="KW-1003">Cell membrane</keyword>
<keyword evidence="5 6" id="KW-0472">Membrane</keyword>
<evidence type="ECO:0000256" key="3">
    <source>
        <dbReference type="ARBA" id="ARBA00022692"/>
    </source>
</evidence>
<feature type="transmembrane region" description="Helical" evidence="6">
    <location>
        <begin position="107"/>
        <end position="129"/>
    </location>
</feature>
<feature type="transmembrane region" description="Helical" evidence="6">
    <location>
        <begin position="46"/>
        <end position="63"/>
    </location>
</feature>
<sequence length="438" mass="47903">MGVKPLSIKANMIWNSVGSLTYLACQWLMTVLIVRLSSGSFDDAGLLSLAMSVVGIFGTFANYKMGTYQISDIKHENELGEYFGFRCITLGLAFVACMVYACLTCPPYALITIALFFVYKAVGLLIDILHGLDQQNRRMDYIGKSFIIQGVALIVGFFGAYVLTRNLNIAIVAMTALSLVVLFAYDIPKASQFEKLRIRISWKKAAFFFKTSLPAVIASLAASALFTIPKQYLYFVFGDASLGIYSSVASPALIIQMGAMYLYGPLLDIFPKLYFSGDRKGFRGLLLKTVAGIAAVGIVCSIVLEFIGSWALQLLFGESIAPYVYLLQPIILSTAMTAYLWFFGDLLIALRDFRANFIGNIAAFVVVIPLSFICVNTWDMNGVSFAGAGACAVGVAVLLALLLWRMRSGANSEKADIPSETELGALRSEEQAEKMERL</sequence>